<name>A0A318T1N2_9HYPH</name>
<dbReference type="GO" id="GO:0006310">
    <property type="term" value="P:DNA recombination"/>
    <property type="evidence" value="ECO:0007669"/>
    <property type="project" value="UniProtKB-UniRule"/>
</dbReference>
<dbReference type="SMART" id="SM00341">
    <property type="entry name" value="HRDC"/>
    <property type="match status" value="1"/>
</dbReference>
<dbReference type="AlphaFoldDB" id="A0A318T1N2"/>
<dbReference type="InterPro" id="IPR036388">
    <property type="entry name" value="WH-like_DNA-bd_sf"/>
</dbReference>
<dbReference type="GO" id="GO:0003677">
    <property type="term" value="F:DNA binding"/>
    <property type="evidence" value="ECO:0007669"/>
    <property type="project" value="UniProtKB-KW"/>
</dbReference>
<dbReference type="NCBIfam" id="TIGR01389">
    <property type="entry name" value="recQ"/>
    <property type="match status" value="1"/>
</dbReference>
<evidence type="ECO:0000259" key="19">
    <source>
        <dbReference type="PROSITE" id="PS51194"/>
    </source>
</evidence>
<dbReference type="SMART" id="SM00956">
    <property type="entry name" value="RQC"/>
    <property type="match status" value="1"/>
</dbReference>
<dbReference type="Pfam" id="PF09382">
    <property type="entry name" value="RQC"/>
    <property type="match status" value="1"/>
</dbReference>
<dbReference type="Gene3D" id="1.10.10.10">
    <property type="entry name" value="Winged helix-like DNA-binding domain superfamily/Winged helix DNA-binding domain"/>
    <property type="match status" value="1"/>
</dbReference>
<dbReference type="RefSeq" id="WP_110754063.1">
    <property type="nucleotide sequence ID" value="NZ_QJTF01000024.1"/>
</dbReference>
<keyword evidence="10" id="KW-0067">ATP-binding</keyword>
<dbReference type="SUPFAM" id="SSF52540">
    <property type="entry name" value="P-loop containing nucleoside triphosphate hydrolases"/>
    <property type="match status" value="2"/>
</dbReference>
<dbReference type="SUPFAM" id="SSF47819">
    <property type="entry name" value="HRDC-like"/>
    <property type="match status" value="1"/>
</dbReference>
<dbReference type="Gene3D" id="3.40.50.300">
    <property type="entry name" value="P-loop containing nucleotide triphosphate hydrolases"/>
    <property type="match status" value="2"/>
</dbReference>
<accession>A0A318T1N2</accession>
<dbReference type="CDD" id="cd17920">
    <property type="entry name" value="DEXHc_RecQ"/>
    <property type="match status" value="1"/>
</dbReference>
<dbReference type="CDD" id="cd18794">
    <property type="entry name" value="SF2_C_RecQ"/>
    <property type="match status" value="1"/>
</dbReference>
<dbReference type="InterPro" id="IPR002121">
    <property type="entry name" value="HRDC_dom"/>
</dbReference>
<dbReference type="GO" id="GO:0030894">
    <property type="term" value="C:replisome"/>
    <property type="evidence" value="ECO:0007669"/>
    <property type="project" value="TreeGrafter"/>
</dbReference>
<comment type="cofactor">
    <cofactor evidence="2">
        <name>Zn(2+)</name>
        <dbReference type="ChEBI" id="CHEBI:29105"/>
    </cofactor>
</comment>
<evidence type="ECO:0000256" key="15">
    <source>
        <dbReference type="ARBA" id="ARBA00034617"/>
    </source>
</evidence>
<dbReference type="GO" id="GO:0005524">
    <property type="term" value="F:ATP binding"/>
    <property type="evidence" value="ECO:0007669"/>
    <property type="project" value="UniProtKB-KW"/>
</dbReference>
<dbReference type="InterPro" id="IPR014001">
    <property type="entry name" value="Helicase_ATP-bd"/>
</dbReference>
<dbReference type="InterPro" id="IPR044876">
    <property type="entry name" value="HRDC_dom_sf"/>
</dbReference>
<dbReference type="GO" id="GO:0005737">
    <property type="term" value="C:cytoplasm"/>
    <property type="evidence" value="ECO:0007669"/>
    <property type="project" value="TreeGrafter"/>
</dbReference>
<dbReference type="GO" id="GO:0016787">
    <property type="term" value="F:hydrolase activity"/>
    <property type="evidence" value="ECO:0007669"/>
    <property type="project" value="UniProtKB-KW"/>
</dbReference>
<keyword evidence="12" id="KW-0233">DNA recombination</keyword>
<keyword evidence="9" id="KW-0862">Zinc</keyword>
<dbReference type="PROSITE" id="PS51192">
    <property type="entry name" value="HELICASE_ATP_BIND_1"/>
    <property type="match status" value="1"/>
</dbReference>
<dbReference type="Gene3D" id="1.10.150.80">
    <property type="entry name" value="HRDC domain"/>
    <property type="match status" value="1"/>
</dbReference>
<dbReference type="InterPro" id="IPR006293">
    <property type="entry name" value="DNA_helicase_ATP-dep_RecQ_bac"/>
</dbReference>
<evidence type="ECO:0000256" key="3">
    <source>
        <dbReference type="ARBA" id="ARBA00005446"/>
    </source>
</evidence>
<dbReference type="InterPro" id="IPR027417">
    <property type="entry name" value="P-loop_NTPase"/>
</dbReference>
<evidence type="ECO:0000256" key="9">
    <source>
        <dbReference type="ARBA" id="ARBA00022833"/>
    </source>
</evidence>
<keyword evidence="13" id="KW-0234">DNA repair</keyword>
<evidence type="ECO:0000256" key="2">
    <source>
        <dbReference type="ARBA" id="ARBA00001947"/>
    </source>
</evidence>
<dbReference type="Pfam" id="PF00270">
    <property type="entry name" value="DEAD"/>
    <property type="match status" value="1"/>
</dbReference>
<evidence type="ECO:0000256" key="1">
    <source>
        <dbReference type="ARBA" id="ARBA00001946"/>
    </source>
</evidence>
<dbReference type="SMART" id="SM00487">
    <property type="entry name" value="DEXDc"/>
    <property type="match status" value="1"/>
</dbReference>
<evidence type="ECO:0000256" key="6">
    <source>
        <dbReference type="ARBA" id="ARBA00022763"/>
    </source>
</evidence>
<dbReference type="InterPro" id="IPR018982">
    <property type="entry name" value="RQC_domain"/>
</dbReference>
<evidence type="ECO:0000256" key="12">
    <source>
        <dbReference type="ARBA" id="ARBA00023172"/>
    </source>
</evidence>
<dbReference type="GO" id="GO:0043590">
    <property type="term" value="C:bacterial nucleoid"/>
    <property type="evidence" value="ECO:0007669"/>
    <property type="project" value="TreeGrafter"/>
</dbReference>
<evidence type="ECO:0000256" key="11">
    <source>
        <dbReference type="ARBA" id="ARBA00023125"/>
    </source>
</evidence>
<feature type="domain" description="HRDC" evidence="17">
    <location>
        <begin position="544"/>
        <end position="619"/>
    </location>
</feature>
<dbReference type="FunFam" id="3.40.50.300:FF:000156">
    <property type="entry name" value="ATP-dependent DNA helicase recQ"/>
    <property type="match status" value="1"/>
</dbReference>
<dbReference type="GO" id="GO:0009432">
    <property type="term" value="P:SOS response"/>
    <property type="evidence" value="ECO:0007669"/>
    <property type="project" value="UniProtKB-UniRule"/>
</dbReference>
<evidence type="ECO:0000256" key="14">
    <source>
        <dbReference type="ARBA" id="ARBA00023235"/>
    </source>
</evidence>
<dbReference type="InterPro" id="IPR032284">
    <property type="entry name" value="RecQ_Zn-bd"/>
</dbReference>
<dbReference type="GO" id="GO:0006281">
    <property type="term" value="P:DNA repair"/>
    <property type="evidence" value="ECO:0007669"/>
    <property type="project" value="UniProtKB-KW"/>
</dbReference>
<evidence type="ECO:0000259" key="17">
    <source>
        <dbReference type="PROSITE" id="PS50967"/>
    </source>
</evidence>
<dbReference type="InterPro" id="IPR010997">
    <property type="entry name" value="HRDC-like_sf"/>
</dbReference>
<dbReference type="SMART" id="SM00490">
    <property type="entry name" value="HELICc"/>
    <property type="match status" value="1"/>
</dbReference>
<protein>
    <recommendedName>
        <fullName evidence="16">DNA helicase RecQ</fullName>
        <ecNumber evidence="16">5.6.2.4</ecNumber>
    </recommendedName>
</protein>
<dbReference type="GO" id="GO:0043138">
    <property type="term" value="F:3'-5' DNA helicase activity"/>
    <property type="evidence" value="ECO:0007669"/>
    <property type="project" value="UniProtKB-EC"/>
</dbReference>
<keyword evidence="21" id="KW-1185">Reference proteome</keyword>
<dbReference type="EC" id="5.6.2.4" evidence="16"/>
<comment type="cofactor">
    <cofactor evidence="1">
        <name>Mg(2+)</name>
        <dbReference type="ChEBI" id="CHEBI:18420"/>
    </cofactor>
</comment>
<dbReference type="NCBIfam" id="TIGR00614">
    <property type="entry name" value="recQ_fam"/>
    <property type="match status" value="1"/>
</dbReference>
<dbReference type="PANTHER" id="PTHR13710">
    <property type="entry name" value="DNA HELICASE RECQ FAMILY MEMBER"/>
    <property type="match status" value="1"/>
</dbReference>
<sequence length="619" mass="68075">MVQIHTRFDPEFDGEAAKEPLAVLKRVYGYPAFRGKQADVVERVVSGGDAVVLFPTGAGKSLCYQIPALCRDGVGIVVSPLIALMRDQVEALKQLGVRAAALNSSLTREEFVEVRRAVADGELDLLYVTPERIVTSAFKDMVRNARIALFAIDEAHCVSQWGHDFRPEYRELGHLAEEYPGVPRMALTATADPHTREDIIDKLHLHSAEVFTTSFDRPNIAYEIVERDQPRQQLLRFLSRHKGSSGIVYCLSRAKVEDTAEWLNGQGIYALAYHAGMDRAVRDTNQDAFLKEEGLCLVATVAFGMGIDKPNVRYVAHLDLPGSVEAYYQETGRAGRDGLPSDVWMAYGMADVIQRGRMIDEGNSGDDIKRVERAKLNALLGICETPGCRRQAILAHFGEAHGGQCGNCDTCLKPVETWDGTDAAIKALAAIYRTGERFGTGHLIDVLLGNENEKTTRFGHTTMPVFGAGKDIASKTWQSVYRQLLAAGLVSVDHGAFGALKLEPGARAVFKREREVRFRKDRPTGRKAAKGGSLRSENAKAALEGADMELFMALRAARMLIAKELSVPPYVVFPDTTLVAFATERPTTRDALLGISGVGQSKLERYGDAFLKVIRAHRN</sequence>
<evidence type="ECO:0000256" key="13">
    <source>
        <dbReference type="ARBA" id="ARBA00023204"/>
    </source>
</evidence>
<keyword evidence="11" id="KW-0238">DNA-binding</keyword>
<keyword evidence="8 20" id="KW-0347">Helicase</keyword>
<evidence type="ECO:0000256" key="16">
    <source>
        <dbReference type="NCBIfam" id="TIGR01389"/>
    </source>
</evidence>
<organism evidence="20 21">
    <name type="scientific">Phyllobacterium leguminum</name>
    <dbReference type="NCBI Taxonomy" id="314237"/>
    <lineage>
        <taxon>Bacteria</taxon>
        <taxon>Pseudomonadati</taxon>
        <taxon>Pseudomonadota</taxon>
        <taxon>Alphaproteobacteria</taxon>
        <taxon>Hyphomicrobiales</taxon>
        <taxon>Phyllobacteriaceae</taxon>
        <taxon>Phyllobacterium</taxon>
    </lineage>
</organism>
<evidence type="ECO:0000256" key="10">
    <source>
        <dbReference type="ARBA" id="ARBA00022840"/>
    </source>
</evidence>
<dbReference type="PROSITE" id="PS50967">
    <property type="entry name" value="HRDC"/>
    <property type="match status" value="1"/>
</dbReference>
<dbReference type="PROSITE" id="PS51194">
    <property type="entry name" value="HELICASE_CTER"/>
    <property type="match status" value="1"/>
</dbReference>
<dbReference type="FunFam" id="3.40.50.300:FF:001389">
    <property type="entry name" value="ATP-dependent DNA helicase RecQ"/>
    <property type="match status" value="1"/>
</dbReference>
<evidence type="ECO:0000256" key="5">
    <source>
        <dbReference type="ARBA" id="ARBA00022741"/>
    </source>
</evidence>
<feature type="domain" description="Helicase C-terminal" evidence="19">
    <location>
        <begin position="230"/>
        <end position="379"/>
    </location>
</feature>
<dbReference type="Pfam" id="PF00271">
    <property type="entry name" value="Helicase_C"/>
    <property type="match status" value="1"/>
</dbReference>
<keyword evidence="14" id="KW-0413">Isomerase</keyword>
<dbReference type="GO" id="GO:0046872">
    <property type="term" value="F:metal ion binding"/>
    <property type="evidence" value="ECO:0007669"/>
    <property type="project" value="UniProtKB-KW"/>
</dbReference>
<evidence type="ECO:0000313" key="21">
    <source>
        <dbReference type="Proteomes" id="UP000247454"/>
    </source>
</evidence>
<comment type="similarity">
    <text evidence="3">Belongs to the helicase family. RecQ subfamily.</text>
</comment>
<dbReference type="EMBL" id="QJTF01000024">
    <property type="protein sequence ID" value="PYE86503.1"/>
    <property type="molecule type" value="Genomic_DNA"/>
</dbReference>
<proteinExistence type="inferred from homology"/>
<dbReference type="InterPro" id="IPR011545">
    <property type="entry name" value="DEAD/DEAH_box_helicase_dom"/>
</dbReference>
<dbReference type="InterPro" id="IPR001650">
    <property type="entry name" value="Helicase_C-like"/>
</dbReference>
<dbReference type="PANTHER" id="PTHR13710:SF105">
    <property type="entry name" value="ATP-DEPENDENT DNA HELICASE Q1"/>
    <property type="match status" value="1"/>
</dbReference>
<keyword evidence="5" id="KW-0547">Nucleotide-binding</keyword>
<dbReference type="GO" id="GO:0006260">
    <property type="term" value="P:DNA replication"/>
    <property type="evidence" value="ECO:0007669"/>
    <property type="project" value="InterPro"/>
</dbReference>
<dbReference type="Pfam" id="PF00570">
    <property type="entry name" value="HRDC"/>
    <property type="match status" value="1"/>
</dbReference>
<evidence type="ECO:0000256" key="7">
    <source>
        <dbReference type="ARBA" id="ARBA00022801"/>
    </source>
</evidence>
<keyword evidence="6" id="KW-0227">DNA damage</keyword>
<evidence type="ECO:0000256" key="8">
    <source>
        <dbReference type="ARBA" id="ARBA00022806"/>
    </source>
</evidence>
<dbReference type="GO" id="GO:0009378">
    <property type="term" value="F:four-way junction helicase activity"/>
    <property type="evidence" value="ECO:0007669"/>
    <property type="project" value="TreeGrafter"/>
</dbReference>
<keyword evidence="4" id="KW-0479">Metal-binding</keyword>
<evidence type="ECO:0000259" key="18">
    <source>
        <dbReference type="PROSITE" id="PS51192"/>
    </source>
</evidence>
<dbReference type="OrthoDB" id="9760034at2"/>
<comment type="catalytic activity">
    <reaction evidence="15">
        <text>Couples ATP hydrolysis with the unwinding of duplex DNA by translocating in the 3'-5' direction.</text>
        <dbReference type="EC" id="5.6.2.4"/>
    </reaction>
</comment>
<gene>
    <name evidence="20" type="ORF">C7477_12447</name>
</gene>
<dbReference type="InterPro" id="IPR004589">
    <property type="entry name" value="DNA_helicase_ATP-dep_RecQ"/>
</dbReference>
<dbReference type="Pfam" id="PF16124">
    <property type="entry name" value="RecQ_Zn_bind"/>
    <property type="match status" value="1"/>
</dbReference>
<keyword evidence="7" id="KW-0378">Hydrolase</keyword>
<evidence type="ECO:0000313" key="20">
    <source>
        <dbReference type="EMBL" id="PYE86503.1"/>
    </source>
</evidence>
<feature type="domain" description="Helicase ATP-binding" evidence="18">
    <location>
        <begin position="41"/>
        <end position="209"/>
    </location>
</feature>
<reference evidence="20 21" key="1">
    <citation type="submission" date="2018-06" db="EMBL/GenBank/DDBJ databases">
        <title>Genomic Encyclopedia of Type Strains, Phase III (KMG-III): the genomes of soil and plant-associated and newly described type strains.</title>
        <authorList>
            <person name="Whitman W."/>
        </authorList>
    </citation>
    <scope>NUCLEOTIDE SEQUENCE [LARGE SCALE GENOMIC DNA]</scope>
    <source>
        <strain evidence="20 21">ORS 1419</strain>
    </source>
</reference>
<dbReference type="Proteomes" id="UP000247454">
    <property type="component" value="Unassembled WGS sequence"/>
</dbReference>
<comment type="caution">
    <text evidence="20">The sequence shown here is derived from an EMBL/GenBank/DDBJ whole genome shotgun (WGS) entry which is preliminary data.</text>
</comment>
<evidence type="ECO:0000256" key="4">
    <source>
        <dbReference type="ARBA" id="ARBA00022723"/>
    </source>
</evidence>